<dbReference type="AlphaFoldDB" id="A0A5M3W7A6"/>
<evidence type="ECO:0000259" key="1">
    <source>
        <dbReference type="SMART" id="SM00849"/>
    </source>
</evidence>
<evidence type="ECO:0000313" key="2">
    <source>
        <dbReference type="EMBL" id="GES04935.1"/>
    </source>
</evidence>
<accession>A0A5M3W7A6</accession>
<dbReference type="InterPro" id="IPR001279">
    <property type="entry name" value="Metallo-B-lactamas"/>
</dbReference>
<dbReference type="PANTHER" id="PTHR43223:SF2">
    <property type="entry name" value="METALLO-BETA-LACTAMASE DOMAIN-CONTAINING PROTEIN"/>
    <property type="match status" value="1"/>
</dbReference>
<evidence type="ECO:0000313" key="3">
    <source>
        <dbReference type="Proteomes" id="UP000334990"/>
    </source>
</evidence>
<gene>
    <name evidence="2" type="ORF">Acor_70030</name>
</gene>
<organism evidence="2 3">
    <name type="scientific">Acrocarpospora corrugata</name>
    <dbReference type="NCBI Taxonomy" id="35763"/>
    <lineage>
        <taxon>Bacteria</taxon>
        <taxon>Bacillati</taxon>
        <taxon>Actinomycetota</taxon>
        <taxon>Actinomycetes</taxon>
        <taxon>Streptosporangiales</taxon>
        <taxon>Streptosporangiaceae</taxon>
        <taxon>Acrocarpospora</taxon>
    </lineage>
</organism>
<dbReference type="Proteomes" id="UP000334990">
    <property type="component" value="Unassembled WGS sequence"/>
</dbReference>
<dbReference type="Pfam" id="PF00753">
    <property type="entry name" value="Lactamase_B"/>
    <property type="match status" value="1"/>
</dbReference>
<dbReference type="Gene3D" id="3.60.15.10">
    <property type="entry name" value="Ribonuclease Z/Hydroxyacylglutathione hydrolase-like"/>
    <property type="match status" value="1"/>
</dbReference>
<dbReference type="Gene3D" id="1.25.40.880">
    <property type="entry name" value="Alkyl sulfatase, dimerisation domain"/>
    <property type="match status" value="1"/>
</dbReference>
<comment type="caution">
    <text evidence="2">The sequence shown here is derived from an EMBL/GenBank/DDBJ whole genome shotgun (WGS) entry which is preliminary data.</text>
</comment>
<proteinExistence type="predicted"/>
<dbReference type="OrthoDB" id="5240502at2"/>
<dbReference type="RefSeq" id="WP_155340991.1">
    <property type="nucleotide sequence ID" value="NZ_BAAABN010000009.1"/>
</dbReference>
<dbReference type="GO" id="GO:0046983">
    <property type="term" value="F:protein dimerization activity"/>
    <property type="evidence" value="ECO:0007669"/>
    <property type="project" value="InterPro"/>
</dbReference>
<dbReference type="InterPro" id="IPR036866">
    <property type="entry name" value="RibonucZ/Hydroxyglut_hydro"/>
</dbReference>
<dbReference type="InterPro" id="IPR052195">
    <property type="entry name" value="Bact_Alkyl/Aryl-Sulfatase"/>
</dbReference>
<sequence>MGILEYADKVWRGSVQAYEVPLADLRAGGAQEVAEGVAMWPAFGNVYAIRGEAGLALFDTGNAVDAPAMHRAVRSWSDEPVRYAIFSHGHFDHVGGMECFDEEEGSRPVVVAHEGVANRFARYARTAGYNSVINQRQFGFAQMHWPATYRVPDLTYQERLTLSLGDVTFELRHARGETDDATWAFVPEHGILLTGDLFVWVTPSAGNPQRVQRYPDEWAVALRTMATLDAELLLPGHGLPISGSIRVRRALVDTADYLDSLVEQTLDLMNAGARLDEILHTVKPPLELSQRPYLQPYYDEPEFIVRNIWRLHGGWHDGNPANLKPAPDAVFARAIAELSAGAGPVAGRAVVAAAEGDLRLACQLAELAVQAEPDDHKIHEIRARVYALRVQEEPGAMARGVYAWAAAESRSKVTGSDLLDVYHEVTDGRMWWIPAGTADRN</sequence>
<dbReference type="SUPFAM" id="SSF56281">
    <property type="entry name" value="Metallo-hydrolase/oxidoreductase"/>
    <property type="match status" value="1"/>
</dbReference>
<dbReference type="SMART" id="SM00849">
    <property type="entry name" value="Lactamase_B"/>
    <property type="match status" value="1"/>
</dbReference>
<dbReference type="PANTHER" id="PTHR43223">
    <property type="entry name" value="ALKYL/ARYL-SULFATASE"/>
    <property type="match status" value="1"/>
</dbReference>
<dbReference type="InterPro" id="IPR029228">
    <property type="entry name" value="Alkyl_sulf_dimr"/>
</dbReference>
<keyword evidence="3" id="KW-1185">Reference proteome</keyword>
<dbReference type="EMBL" id="BLAD01000090">
    <property type="protein sequence ID" value="GES04935.1"/>
    <property type="molecule type" value="Genomic_DNA"/>
</dbReference>
<protein>
    <submittedName>
        <fullName evidence="2">Alkyl sulfatase</fullName>
    </submittedName>
</protein>
<dbReference type="InterPro" id="IPR038536">
    <property type="entry name" value="Alkyl/aryl-sulf_dimr_sf"/>
</dbReference>
<dbReference type="Pfam" id="PF14863">
    <property type="entry name" value="Alkyl_sulf_dimr"/>
    <property type="match status" value="1"/>
</dbReference>
<reference evidence="2 3" key="1">
    <citation type="submission" date="2019-10" db="EMBL/GenBank/DDBJ databases">
        <title>Whole genome shotgun sequence of Acrocarpospora corrugata NBRC 13972.</title>
        <authorList>
            <person name="Ichikawa N."/>
            <person name="Kimura A."/>
            <person name="Kitahashi Y."/>
            <person name="Komaki H."/>
            <person name="Oguchi A."/>
        </authorList>
    </citation>
    <scope>NUCLEOTIDE SEQUENCE [LARGE SCALE GENOMIC DNA]</scope>
    <source>
        <strain evidence="2 3">NBRC 13972</strain>
    </source>
</reference>
<name>A0A5M3W7A6_9ACTN</name>
<feature type="domain" description="Metallo-beta-lactamase" evidence="1">
    <location>
        <begin position="43"/>
        <end position="237"/>
    </location>
</feature>